<evidence type="ECO:0000313" key="3">
    <source>
        <dbReference type="Proteomes" id="UP000050277"/>
    </source>
</evidence>
<dbReference type="EMBL" id="LGKP01000015">
    <property type="protein sequence ID" value="KPL88894.1"/>
    <property type="molecule type" value="Genomic_DNA"/>
</dbReference>
<evidence type="ECO:0000313" key="2">
    <source>
        <dbReference type="EMBL" id="KPL88894.1"/>
    </source>
</evidence>
<dbReference type="Pfam" id="PF01740">
    <property type="entry name" value="STAS"/>
    <property type="match status" value="1"/>
</dbReference>
<dbReference type="SMART" id="SM00065">
    <property type="entry name" value="GAF"/>
    <property type="match status" value="1"/>
</dbReference>
<keyword evidence="3" id="KW-1185">Reference proteome</keyword>
<sequence>MPTTEALVRARAELECIQEFGQVIHRTRDRFVIYEAFYHLLEQVVPIDHGTISFFDQQQALRHVYVIAHRRGSFADEPVTLKQHTPSAWILRHKKPLLFDDIYNASHSEINLEHALGADFHHASCSWLGLPIMLGSQVLGLVTIQHHELAAYGERELQLLQTLSLMLATTINQIQRIEELEVLRLALSAPTIPVDQHLWIVPVIGRVDQQRLRILQTILLGHVERQRIRYIVLDLTGMRSFDPQATGLFNKLIGALRLLGATCIISGVQAENSAVLSPILSQHNVVIVRDVQQSLRYLKRQI</sequence>
<organism evidence="2 3">
    <name type="scientific">Herpetosiphon geysericola</name>
    <dbReference type="NCBI Taxonomy" id="70996"/>
    <lineage>
        <taxon>Bacteria</taxon>
        <taxon>Bacillati</taxon>
        <taxon>Chloroflexota</taxon>
        <taxon>Chloroflexia</taxon>
        <taxon>Herpetosiphonales</taxon>
        <taxon>Herpetosiphonaceae</taxon>
        <taxon>Herpetosiphon</taxon>
    </lineage>
</organism>
<dbReference type="InterPro" id="IPR002645">
    <property type="entry name" value="STAS_dom"/>
</dbReference>
<dbReference type="OrthoDB" id="2835068at2"/>
<dbReference type="SUPFAM" id="SSF52091">
    <property type="entry name" value="SpoIIaa-like"/>
    <property type="match status" value="1"/>
</dbReference>
<dbReference type="Gene3D" id="3.30.750.24">
    <property type="entry name" value="STAS domain"/>
    <property type="match status" value="1"/>
</dbReference>
<proteinExistence type="predicted"/>
<accession>A0A0P6YB00</accession>
<dbReference type="STRING" id="70996.SE18_09510"/>
<dbReference type="PANTHER" id="PTHR33745">
    <property type="entry name" value="RSBT ANTAGONIST PROTEIN RSBS-RELATED"/>
    <property type="match status" value="1"/>
</dbReference>
<reference evidence="2 3" key="1">
    <citation type="submission" date="2015-07" db="EMBL/GenBank/DDBJ databases">
        <title>Whole genome sequence of Herpetosiphon geysericola DSM 7119.</title>
        <authorList>
            <person name="Hemp J."/>
            <person name="Ward L.M."/>
            <person name="Pace L.A."/>
            <person name="Fischer W.W."/>
        </authorList>
    </citation>
    <scope>NUCLEOTIDE SEQUENCE [LARGE SCALE GENOMIC DNA]</scope>
    <source>
        <strain evidence="2 3">DSM 7119</strain>
    </source>
</reference>
<dbReference type="RefSeq" id="WP_054534208.1">
    <property type="nucleotide sequence ID" value="NZ_LGKP01000015.1"/>
</dbReference>
<dbReference type="AlphaFoldDB" id="A0A0P6YB00"/>
<dbReference type="SUPFAM" id="SSF55781">
    <property type="entry name" value="GAF domain-like"/>
    <property type="match status" value="1"/>
</dbReference>
<name>A0A0P6YB00_9CHLR</name>
<dbReference type="Proteomes" id="UP000050277">
    <property type="component" value="Unassembled WGS sequence"/>
</dbReference>
<dbReference type="Pfam" id="PF13185">
    <property type="entry name" value="GAF_2"/>
    <property type="match status" value="1"/>
</dbReference>
<evidence type="ECO:0000259" key="1">
    <source>
        <dbReference type="PROSITE" id="PS50801"/>
    </source>
</evidence>
<dbReference type="InterPro" id="IPR003018">
    <property type="entry name" value="GAF"/>
</dbReference>
<dbReference type="Gene3D" id="3.30.450.40">
    <property type="match status" value="1"/>
</dbReference>
<dbReference type="CDD" id="cd07041">
    <property type="entry name" value="STAS_RsbR_RsbS_like"/>
    <property type="match status" value="1"/>
</dbReference>
<dbReference type="PROSITE" id="PS50801">
    <property type="entry name" value="STAS"/>
    <property type="match status" value="1"/>
</dbReference>
<gene>
    <name evidence="2" type="ORF">SE18_09510</name>
</gene>
<dbReference type="InterPro" id="IPR029016">
    <property type="entry name" value="GAF-like_dom_sf"/>
</dbReference>
<protein>
    <recommendedName>
        <fullName evidence="1">STAS domain-containing protein</fullName>
    </recommendedName>
</protein>
<feature type="domain" description="STAS" evidence="1">
    <location>
        <begin position="188"/>
        <end position="271"/>
    </location>
</feature>
<comment type="caution">
    <text evidence="2">The sequence shown here is derived from an EMBL/GenBank/DDBJ whole genome shotgun (WGS) entry which is preliminary data.</text>
</comment>
<dbReference type="InterPro" id="IPR036513">
    <property type="entry name" value="STAS_dom_sf"/>
</dbReference>
<dbReference type="InterPro" id="IPR051932">
    <property type="entry name" value="Bact_StressResp_Reg"/>
</dbReference>